<comment type="subunit">
    <text evidence="9">Associates with the 50S ribosomal subunit.</text>
</comment>
<dbReference type="EMBL" id="PDJQ01000001">
    <property type="protein sequence ID" value="PFG74967.1"/>
    <property type="molecule type" value="Genomic_DNA"/>
</dbReference>
<dbReference type="InterPro" id="IPR005225">
    <property type="entry name" value="Small_GTP-bd"/>
</dbReference>
<dbReference type="InterPro" id="IPR027417">
    <property type="entry name" value="P-loop_NTPase"/>
</dbReference>
<proteinExistence type="inferred from homology"/>
<feature type="binding site" evidence="9">
    <location>
        <begin position="299"/>
        <end position="302"/>
    </location>
    <ligand>
        <name>GTP</name>
        <dbReference type="ChEBI" id="CHEBI:37565"/>
        <label>2</label>
    </ligand>
</feature>
<evidence type="ECO:0000256" key="3">
    <source>
        <dbReference type="ARBA" id="ARBA00022517"/>
    </source>
</evidence>
<keyword evidence="6 9" id="KW-0342">GTP-binding</keyword>
<comment type="caution">
    <text evidence="13">The sequence shown here is derived from an EMBL/GenBank/DDBJ whole genome shotgun (WGS) entry which is preliminary data.</text>
</comment>
<dbReference type="PANTHER" id="PTHR43834">
    <property type="entry name" value="GTPASE DER"/>
    <property type="match status" value="1"/>
</dbReference>
<accession>A0A2A9HG09</accession>
<keyword evidence="4 11" id="KW-0677">Repeat</keyword>
<dbReference type="AlphaFoldDB" id="A0A2A9HG09"/>
<dbReference type="FunFam" id="3.30.300.20:FF:000004">
    <property type="entry name" value="GTPase Der"/>
    <property type="match status" value="1"/>
</dbReference>
<dbReference type="InterPro" id="IPR032859">
    <property type="entry name" value="KH_dom-like"/>
</dbReference>
<protein>
    <recommendedName>
        <fullName evidence="2 9">GTPase Der</fullName>
    </recommendedName>
    <alternativeName>
        <fullName evidence="7 9">GTP-binding protein EngA</fullName>
    </alternativeName>
</protein>
<dbReference type="InterPro" id="IPR015946">
    <property type="entry name" value="KH_dom-like_a/b"/>
</dbReference>
<evidence type="ECO:0000256" key="2">
    <source>
        <dbReference type="ARBA" id="ARBA00020953"/>
    </source>
</evidence>
<feature type="binding site" evidence="9">
    <location>
        <begin position="187"/>
        <end position="194"/>
    </location>
    <ligand>
        <name>GTP</name>
        <dbReference type="ChEBI" id="CHEBI:37565"/>
        <label>2</label>
    </ligand>
</feature>
<dbReference type="FunFam" id="3.40.50.300:FF:000040">
    <property type="entry name" value="GTPase Der"/>
    <property type="match status" value="1"/>
</dbReference>
<dbReference type="Pfam" id="PF01926">
    <property type="entry name" value="MMR_HSR1"/>
    <property type="match status" value="2"/>
</dbReference>
<dbReference type="PANTHER" id="PTHR43834:SF6">
    <property type="entry name" value="GTPASE DER"/>
    <property type="match status" value="1"/>
</dbReference>
<evidence type="ECO:0000256" key="6">
    <source>
        <dbReference type="ARBA" id="ARBA00023134"/>
    </source>
</evidence>
<feature type="domain" description="EngA-type G" evidence="12">
    <location>
        <begin position="8"/>
        <end position="173"/>
    </location>
</feature>
<dbReference type="Proteomes" id="UP000223071">
    <property type="component" value="Unassembled WGS sequence"/>
</dbReference>
<dbReference type="RefSeq" id="WP_098504317.1">
    <property type="nucleotide sequence ID" value="NZ_PDJQ01000001.1"/>
</dbReference>
<dbReference type="CDD" id="cd01894">
    <property type="entry name" value="EngA1"/>
    <property type="match status" value="1"/>
</dbReference>
<evidence type="ECO:0000313" key="13">
    <source>
        <dbReference type="EMBL" id="PFG74967.1"/>
    </source>
</evidence>
<dbReference type="HAMAP" id="MF_00195">
    <property type="entry name" value="GTPase_Der"/>
    <property type="match status" value="1"/>
</dbReference>
<dbReference type="FunFam" id="3.40.50.300:FF:000057">
    <property type="entry name" value="GTPase Der"/>
    <property type="match status" value="1"/>
</dbReference>
<feature type="binding site" evidence="9">
    <location>
        <begin position="14"/>
        <end position="21"/>
    </location>
    <ligand>
        <name>GTP</name>
        <dbReference type="ChEBI" id="CHEBI:37565"/>
        <label>1</label>
    </ligand>
</feature>
<sequence length="447" mass="49505">MTATDVLPRVVIVGRPNVGKSSLFNRVLGERRAIVEDEPGTTRDRLEADVEWLDRRFRLIDTGGYETNEQNVYAPLIMGQVQQAINTAAVVIFVVDARDGLTASDYDMAEVVRRAQKPTILVANKADNEARELTGIAEASALGFGEPLPVSALHDVNVRTMLDMVVALLPDIPLIPESDRTRVAIIGRPNVGKSMLVNAILGQERVIVSDVAGTTRDAIDTEIDTPEGSFVLIDTAGVRRPGKLGTGVERHSVLRTTRAVERCDVAVLVVDGTEGVTAQDTHIAGIAVENAKGLVIAVNKIDLWDDPAERKAWAERQMRSRIRFVPWALYTFISALERRGLSELLQLVQTAREARRRRIPTPELNAVLARAIREHVPPLVHNKRFKLFYATQAGIDPPTFVLFVNDPELVHFSYRRYLERAIREAADFEGTAIKLVFRARSGDDSRS</sequence>
<dbReference type="SUPFAM" id="SSF52540">
    <property type="entry name" value="P-loop containing nucleoside triphosphate hydrolases"/>
    <property type="match status" value="2"/>
</dbReference>
<keyword evidence="3 9" id="KW-0690">Ribosome biogenesis</keyword>
<comment type="function">
    <text evidence="8 9 11">GTPase that plays an essential role in the late steps of ribosome biogenesis.</text>
</comment>
<dbReference type="Pfam" id="PF14714">
    <property type="entry name" value="KH_dom-like"/>
    <property type="match status" value="1"/>
</dbReference>
<evidence type="ECO:0000256" key="8">
    <source>
        <dbReference type="ARBA" id="ARBA00053470"/>
    </source>
</evidence>
<comment type="similarity">
    <text evidence="1 9 10 11">Belongs to the TRAFAC class TrmE-Era-EngA-EngB-Septin-like GTPase superfamily. EngA (Der) GTPase family.</text>
</comment>
<dbReference type="Gene3D" id="3.30.300.20">
    <property type="match status" value="1"/>
</dbReference>
<feature type="binding site" evidence="9">
    <location>
        <begin position="61"/>
        <end position="65"/>
    </location>
    <ligand>
        <name>GTP</name>
        <dbReference type="ChEBI" id="CHEBI:37565"/>
        <label>1</label>
    </ligand>
</feature>
<keyword evidence="5 9" id="KW-0547">Nucleotide-binding</keyword>
<gene>
    <name evidence="9" type="primary">der</name>
    <name evidence="13" type="ORF">A9A59_2220</name>
</gene>
<evidence type="ECO:0000256" key="10">
    <source>
        <dbReference type="PROSITE-ProRule" id="PRU01049"/>
    </source>
</evidence>
<feature type="binding site" evidence="9">
    <location>
        <begin position="234"/>
        <end position="238"/>
    </location>
    <ligand>
        <name>GTP</name>
        <dbReference type="ChEBI" id="CHEBI:37565"/>
        <label>2</label>
    </ligand>
</feature>
<evidence type="ECO:0000256" key="5">
    <source>
        <dbReference type="ARBA" id="ARBA00022741"/>
    </source>
</evidence>
<organism evidence="13 14">
    <name type="scientific">Tepidiforma thermophila (strain KCTC 52669 / CGMCC 1.13589 / G233)</name>
    <dbReference type="NCBI Taxonomy" id="2761530"/>
    <lineage>
        <taxon>Bacteria</taxon>
        <taxon>Bacillati</taxon>
        <taxon>Chloroflexota</taxon>
        <taxon>Tepidiformia</taxon>
        <taxon>Tepidiformales</taxon>
        <taxon>Tepidiformaceae</taxon>
        <taxon>Tepidiforma</taxon>
    </lineage>
</organism>
<evidence type="ECO:0000256" key="1">
    <source>
        <dbReference type="ARBA" id="ARBA00008279"/>
    </source>
</evidence>
<evidence type="ECO:0000259" key="12">
    <source>
        <dbReference type="PROSITE" id="PS51712"/>
    </source>
</evidence>
<dbReference type="InterPro" id="IPR016484">
    <property type="entry name" value="GTPase_Der"/>
</dbReference>
<dbReference type="InterPro" id="IPR006073">
    <property type="entry name" value="GTP-bd"/>
</dbReference>
<reference evidence="13 14" key="1">
    <citation type="submission" date="2017-09" db="EMBL/GenBank/DDBJ databases">
        <title>Sequencing the genomes of two abundant thermophiles in Great Basin hot springs: Thermocrinis jamiesonii and novel Chloroflexi Thermoflexus hugenholtzii.</title>
        <authorList>
            <person name="Hedlund B."/>
        </authorList>
    </citation>
    <scope>NUCLEOTIDE SEQUENCE [LARGE SCALE GENOMIC DNA]</scope>
    <source>
        <strain evidence="13 14">G233</strain>
    </source>
</reference>
<dbReference type="InterPro" id="IPR031166">
    <property type="entry name" value="G_ENGA"/>
</dbReference>
<dbReference type="GO" id="GO:0042254">
    <property type="term" value="P:ribosome biogenesis"/>
    <property type="evidence" value="ECO:0007669"/>
    <property type="project" value="UniProtKB-KW"/>
</dbReference>
<feature type="binding site" evidence="9">
    <location>
        <begin position="124"/>
        <end position="127"/>
    </location>
    <ligand>
        <name>GTP</name>
        <dbReference type="ChEBI" id="CHEBI:37565"/>
        <label>1</label>
    </ligand>
</feature>
<dbReference type="Gene3D" id="3.40.50.300">
    <property type="entry name" value="P-loop containing nucleotide triphosphate hydrolases"/>
    <property type="match status" value="2"/>
</dbReference>
<evidence type="ECO:0000256" key="7">
    <source>
        <dbReference type="ARBA" id="ARBA00032345"/>
    </source>
</evidence>
<evidence type="ECO:0000313" key="14">
    <source>
        <dbReference type="Proteomes" id="UP000223071"/>
    </source>
</evidence>
<keyword evidence="14" id="KW-1185">Reference proteome</keyword>
<dbReference type="NCBIfam" id="TIGR03594">
    <property type="entry name" value="GTPase_EngA"/>
    <property type="match status" value="1"/>
</dbReference>
<dbReference type="PIRSF" id="PIRSF006485">
    <property type="entry name" value="GTP-binding_EngA"/>
    <property type="match status" value="1"/>
</dbReference>
<dbReference type="PRINTS" id="PR00326">
    <property type="entry name" value="GTP1OBG"/>
</dbReference>
<dbReference type="PROSITE" id="PS51712">
    <property type="entry name" value="G_ENGA"/>
    <property type="match status" value="2"/>
</dbReference>
<evidence type="ECO:0000256" key="4">
    <source>
        <dbReference type="ARBA" id="ARBA00022737"/>
    </source>
</evidence>
<dbReference type="CDD" id="cd01895">
    <property type="entry name" value="EngA2"/>
    <property type="match status" value="1"/>
</dbReference>
<dbReference type="NCBIfam" id="TIGR00231">
    <property type="entry name" value="small_GTP"/>
    <property type="match status" value="2"/>
</dbReference>
<evidence type="ECO:0000256" key="11">
    <source>
        <dbReference type="RuleBase" id="RU004481"/>
    </source>
</evidence>
<dbReference type="GO" id="GO:0005525">
    <property type="term" value="F:GTP binding"/>
    <property type="evidence" value="ECO:0007669"/>
    <property type="project" value="UniProtKB-UniRule"/>
</dbReference>
<name>A0A2A9HG09_TEPT2</name>
<evidence type="ECO:0000256" key="9">
    <source>
        <dbReference type="HAMAP-Rule" id="MF_00195"/>
    </source>
</evidence>
<dbReference type="GO" id="GO:0043022">
    <property type="term" value="F:ribosome binding"/>
    <property type="evidence" value="ECO:0007669"/>
    <property type="project" value="TreeGrafter"/>
</dbReference>
<feature type="domain" description="EngA-type G" evidence="12">
    <location>
        <begin position="181"/>
        <end position="356"/>
    </location>
</feature>